<keyword evidence="1" id="KW-0732">Signal</keyword>
<dbReference type="EMBL" id="KN817841">
    <property type="protein sequence ID" value="KJA12915.1"/>
    <property type="molecule type" value="Genomic_DNA"/>
</dbReference>
<feature type="signal peptide" evidence="1">
    <location>
        <begin position="1"/>
        <end position="26"/>
    </location>
</feature>
<protein>
    <submittedName>
        <fullName evidence="2">Uncharacterized protein</fullName>
    </submittedName>
</protein>
<sequence length="312" mass="32754">MCHAAVSQDSSLLLCHVLTPLPLLLAFPSVSSSLYTLSQATSIHTVTLHPGMHAPAPLAAESTAKLHKALSLSELDGLAPRVLRAVCAAAADVRIAHDPAHPPLLPLSAPPKTAAPPSHRVSPVHGHVCAPLSSPPGTAYRAKQLRSVLRPYVPPSAATFIAATISPGRSRLHAHSPLRSDALPNEENRTGLIAPPLPTHFPLRPQRPCLSTPPPSIPMSPLLLSMKTPALAVIVGTYGTPSAPPLIAAISDADLIPVASVPATPYEPTPAVGTSFRPPTKMPPALVVLVDASGTVSTLHRCRRRLQRRRHL</sequence>
<reference evidence="3" key="1">
    <citation type="submission" date="2014-04" db="EMBL/GenBank/DDBJ databases">
        <title>Evolutionary Origins and Diversification of the Mycorrhizal Mutualists.</title>
        <authorList>
            <consortium name="DOE Joint Genome Institute"/>
            <consortium name="Mycorrhizal Genomics Consortium"/>
            <person name="Kohler A."/>
            <person name="Kuo A."/>
            <person name="Nagy L.G."/>
            <person name="Floudas D."/>
            <person name="Copeland A."/>
            <person name="Barry K.W."/>
            <person name="Cichocki N."/>
            <person name="Veneault-Fourrey C."/>
            <person name="LaButti K."/>
            <person name="Lindquist E.A."/>
            <person name="Lipzen A."/>
            <person name="Lundell T."/>
            <person name="Morin E."/>
            <person name="Murat C."/>
            <person name="Riley R."/>
            <person name="Ohm R."/>
            <person name="Sun H."/>
            <person name="Tunlid A."/>
            <person name="Henrissat B."/>
            <person name="Grigoriev I.V."/>
            <person name="Hibbett D.S."/>
            <person name="Martin F."/>
        </authorList>
    </citation>
    <scope>NUCLEOTIDE SEQUENCE [LARGE SCALE GENOMIC DNA]</scope>
    <source>
        <strain evidence="3">FD-334 SS-4</strain>
    </source>
</reference>
<evidence type="ECO:0000256" key="1">
    <source>
        <dbReference type="SAM" id="SignalP"/>
    </source>
</evidence>
<keyword evidence="3" id="KW-1185">Reference proteome</keyword>
<gene>
    <name evidence="2" type="ORF">HYPSUDRAFT_210001</name>
</gene>
<evidence type="ECO:0000313" key="3">
    <source>
        <dbReference type="Proteomes" id="UP000054270"/>
    </source>
</evidence>
<feature type="chain" id="PRO_5002248955" evidence="1">
    <location>
        <begin position="27"/>
        <end position="312"/>
    </location>
</feature>
<dbReference type="Proteomes" id="UP000054270">
    <property type="component" value="Unassembled WGS sequence"/>
</dbReference>
<name>A0A0D2NWI7_HYPSF</name>
<accession>A0A0D2NWI7</accession>
<dbReference type="AlphaFoldDB" id="A0A0D2NWI7"/>
<organism evidence="2 3">
    <name type="scientific">Hypholoma sublateritium (strain FD-334 SS-4)</name>
    <dbReference type="NCBI Taxonomy" id="945553"/>
    <lineage>
        <taxon>Eukaryota</taxon>
        <taxon>Fungi</taxon>
        <taxon>Dikarya</taxon>
        <taxon>Basidiomycota</taxon>
        <taxon>Agaricomycotina</taxon>
        <taxon>Agaricomycetes</taxon>
        <taxon>Agaricomycetidae</taxon>
        <taxon>Agaricales</taxon>
        <taxon>Agaricineae</taxon>
        <taxon>Strophariaceae</taxon>
        <taxon>Hypholoma</taxon>
    </lineage>
</organism>
<proteinExistence type="predicted"/>
<evidence type="ECO:0000313" key="2">
    <source>
        <dbReference type="EMBL" id="KJA12915.1"/>
    </source>
</evidence>